<proteinExistence type="predicted"/>
<dbReference type="Proteomes" id="UP000515312">
    <property type="component" value="Chromosome"/>
</dbReference>
<sequence length="244" mass="27223">MAAIELTAPRIIVIEDDRRRQYQFTVARIAKKQWLRYFEGIVSTSENQDGKRLDSFDSSAARLELAEQVLADAKGYKSEKPVTEIAGWQKLLPLSHRLGVANALIDVRRSDKAGDDDEPIRLGDESITLDAVWGADESGVMRKYHGLRHNFQTPSAEHQRRFSRDASRSVIVGGSRSGKTRWLGAQATLIELYDELIQSVDGYTVSGAMPDRAAIVEYMDAYHKVAAADQLFSPAAPKLSEEEQ</sequence>
<dbReference type="EMBL" id="CP060394">
    <property type="protein sequence ID" value="QNI34536.1"/>
    <property type="molecule type" value="Genomic_DNA"/>
</dbReference>
<dbReference type="RefSeq" id="WP_186746775.1">
    <property type="nucleotide sequence ID" value="NZ_CP060394.1"/>
</dbReference>
<evidence type="ECO:0000313" key="2">
    <source>
        <dbReference type="Proteomes" id="UP000515312"/>
    </source>
</evidence>
<accession>A0A7G8BPR6</accession>
<protein>
    <submittedName>
        <fullName evidence="1">Uncharacterized protein</fullName>
    </submittedName>
</protein>
<evidence type="ECO:0000313" key="1">
    <source>
        <dbReference type="EMBL" id="QNI34536.1"/>
    </source>
</evidence>
<keyword evidence="2" id="KW-1185">Reference proteome</keyword>
<dbReference type="AlphaFoldDB" id="A0A7G8BPR6"/>
<name>A0A7G8BPR6_9BACT</name>
<gene>
    <name evidence="1" type="ORF">H7849_11935</name>
</gene>
<organism evidence="1 2">
    <name type="scientific">Alloacidobacterium dinghuense</name>
    <dbReference type="NCBI Taxonomy" id="2763107"/>
    <lineage>
        <taxon>Bacteria</taxon>
        <taxon>Pseudomonadati</taxon>
        <taxon>Acidobacteriota</taxon>
        <taxon>Terriglobia</taxon>
        <taxon>Terriglobales</taxon>
        <taxon>Acidobacteriaceae</taxon>
        <taxon>Alloacidobacterium</taxon>
    </lineage>
</organism>
<reference evidence="1 2" key="1">
    <citation type="submission" date="2020-08" db="EMBL/GenBank/DDBJ databases">
        <title>Edaphobacter telluris sp. nov. and Acidobacterium dinghuensis sp. nov., two acidobacteria isolated from forest soil.</title>
        <authorList>
            <person name="Fu J."/>
            <person name="Qiu L."/>
        </authorList>
    </citation>
    <scope>NUCLEOTIDE SEQUENCE [LARGE SCALE GENOMIC DNA]</scope>
    <source>
        <strain evidence="1">4Y35</strain>
    </source>
</reference>
<dbReference type="KEGG" id="adin:H7849_11935"/>